<feature type="active site" description="Nucleophile" evidence="3">
    <location>
        <position position="248"/>
    </location>
</feature>
<evidence type="ECO:0000313" key="4">
    <source>
        <dbReference type="EMBL" id="SCL23250.1"/>
    </source>
</evidence>
<evidence type="ECO:0000256" key="1">
    <source>
        <dbReference type="ARBA" id="ARBA00008532"/>
    </source>
</evidence>
<keyword evidence="2" id="KW-0378">Hydrolase</keyword>
<gene>
    <name evidence="4" type="ORF">GA0070624_2701</name>
</gene>
<dbReference type="GO" id="GO:0045429">
    <property type="term" value="P:positive regulation of nitric oxide biosynthetic process"/>
    <property type="evidence" value="ECO:0007669"/>
    <property type="project" value="TreeGrafter"/>
</dbReference>
<dbReference type="SUPFAM" id="SSF55909">
    <property type="entry name" value="Pentein"/>
    <property type="match status" value="1"/>
</dbReference>
<dbReference type="Proteomes" id="UP000199413">
    <property type="component" value="Unassembled WGS sequence"/>
</dbReference>
<proteinExistence type="inferred from homology"/>
<dbReference type="OrthoDB" id="3196313at2"/>
<comment type="similarity">
    <text evidence="1">Belongs to the DDAH family.</text>
</comment>
<keyword evidence="5" id="KW-1185">Reference proteome</keyword>
<dbReference type="STRING" id="568872.GA0070624_2701"/>
<dbReference type="PANTHER" id="PTHR12737">
    <property type="entry name" value="DIMETHYLARGININE DIMETHYLAMINOHYDROLASE"/>
    <property type="match status" value="1"/>
</dbReference>
<reference evidence="5" key="1">
    <citation type="submission" date="2016-06" db="EMBL/GenBank/DDBJ databases">
        <authorList>
            <person name="Varghese N."/>
            <person name="Submissions Spin"/>
        </authorList>
    </citation>
    <scope>NUCLEOTIDE SEQUENCE [LARGE SCALE GENOMIC DNA]</scope>
    <source>
        <strain evidence="5">DSM 45431</strain>
    </source>
</reference>
<dbReference type="Gene3D" id="3.75.10.10">
    <property type="entry name" value="L-arginine/glycine Amidinotransferase, Chain A"/>
    <property type="match status" value="1"/>
</dbReference>
<evidence type="ECO:0000313" key="5">
    <source>
        <dbReference type="Proteomes" id="UP000199413"/>
    </source>
</evidence>
<dbReference type="GO" id="GO:0000052">
    <property type="term" value="P:citrulline metabolic process"/>
    <property type="evidence" value="ECO:0007669"/>
    <property type="project" value="TreeGrafter"/>
</dbReference>
<dbReference type="NCBIfam" id="NF045660">
    <property type="entry name" value="DiMthArgaseDdahStm"/>
    <property type="match status" value="1"/>
</dbReference>
<dbReference type="GO" id="GO:0006525">
    <property type="term" value="P:arginine metabolic process"/>
    <property type="evidence" value="ECO:0007669"/>
    <property type="project" value="TreeGrafter"/>
</dbReference>
<sequence length="256" mass="27125">MTRGIALVRRPSGRLAEGLVTHIERSDVDIAQARRQHEAYRAALTEAGWQVREVAPADQCPDSVFVEDTVVVCDGLAVITRPGAPERRPEIPGTEKAVRDAGLEVVRIEAPGTLDGGDVLQVGTTVYVGRGGRTNGEGIAQLRAHLATRGRRVIPVPLRDVLHLKSAVTALPDGTLLALPELLDATALRQPVRTVDEEAGCHVVPLGGDLVLLAASAPRTAALVADLGFTPVVVDISEYEKLEGCVTCLSVLIPEV</sequence>
<dbReference type="RefSeq" id="WP_091340947.1">
    <property type="nucleotide sequence ID" value="NZ_FMHV01000002.1"/>
</dbReference>
<accession>A0A1C6S1N8</accession>
<dbReference type="AlphaFoldDB" id="A0A1C6S1N8"/>
<evidence type="ECO:0000256" key="3">
    <source>
        <dbReference type="PIRSR" id="PIRSR633199-1"/>
    </source>
</evidence>
<dbReference type="PANTHER" id="PTHR12737:SF9">
    <property type="entry name" value="DIMETHYLARGININASE"/>
    <property type="match status" value="1"/>
</dbReference>
<organism evidence="4 5">
    <name type="scientific">Micromonospora rhizosphaerae</name>
    <dbReference type="NCBI Taxonomy" id="568872"/>
    <lineage>
        <taxon>Bacteria</taxon>
        <taxon>Bacillati</taxon>
        <taxon>Actinomycetota</taxon>
        <taxon>Actinomycetes</taxon>
        <taxon>Micromonosporales</taxon>
        <taxon>Micromonosporaceae</taxon>
        <taxon>Micromonospora</taxon>
    </lineage>
</organism>
<protein>
    <submittedName>
        <fullName evidence="4">Dimethylargininase</fullName>
    </submittedName>
</protein>
<dbReference type="GO" id="GO:0016403">
    <property type="term" value="F:dimethylargininase activity"/>
    <property type="evidence" value="ECO:0007669"/>
    <property type="project" value="TreeGrafter"/>
</dbReference>
<feature type="active site" description="Proton donor" evidence="3">
    <location>
        <position position="163"/>
    </location>
</feature>
<dbReference type="Pfam" id="PF02274">
    <property type="entry name" value="ADI"/>
    <property type="match status" value="1"/>
</dbReference>
<dbReference type="EMBL" id="FMHV01000002">
    <property type="protein sequence ID" value="SCL23250.1"/>
    <property type="molecule type" value="Genomic_DNA"/>
</dbReference>
<name>A0A1C6S1N8_9ACTN</name>
<dbReference type="InterPro" id="IPR033199">
    <property type="entry name" value="DDAH-like"/>
</dbReference>
<evidence type="ECO:0000256" key="2">
    <source>
        <dbReference type="ARBA" id="ARBA00022801"/>
    </source>
</evidence>
<dbReference type="GO" id="GO:0016597">
    <property type="term" value="F:amino acid binding"/>
    <property type="evidence" value="ECO:0007669"/>
    <property type="project" value="TreeGrafter"/>
</dbReference>
<dbReference type="FunFam" id="3.75.10.10:FF:000004">
    <property type="entry name" value="N(G),N(G)-dimethylarginine dimethylaminohydrolase 1"/>
    <property type="match status" value="1"/>
</dbReference>